<dbReference type="Pfam" id="PF21172">
    <property type="entry name" value="CueP"/>
    <property type="match status" value="1"/>
</dbReference>
<dbReference type="PROSITE" id="PS51257">
    <property type="entry name" value="PROKAR_LIPOPROTEIN"/>
    <property type="match status" value="1"/>
</dbReference>
<dbReference type="AlphaFoldDB" id="A0A1H0W5R9"/>
<keyword evidence="1" id="KW-0732">Signal</keyword>
<dbReference type="EMBL" id="FNJU01000009">
    <property type="protein sequence ID" value="SDP85646.1"/>
    <property type="molecule type" value="Genomic_DNA"/>
</dbReference>
<gene>
    <name evidence="2" type="ORF">SAMN05216565_10954</name>
</gene>
<evidence type="ECO:0000313" key="3">
    <source>
        <dbReference type="Proteomes" id="UP000199159"/>
    </source>
</evidence>
<feature type="signal peptide" evidence="1">
    <location>
        <begin position="1"/>
        <end position="20"/>
    </location>
</feature>
<dbReference type="Gene3D" id="2.60.40.3700">
    <property type="match status" value="1"/>
</dbReference>
<name>A0A1H0W5R9_9BACI</name>
<sequence>MKLKLLVVIFSSLVVLSACAGENTNTSQEDQTQIIKDLVQDFSEGTIKDKSGSITSSELIVTDSEGSEQTYDLSETDFFVSIAPYEHQTHP</sequence>
<feature type="chain" id="PRO_5011650191" evidence="1">
    <location>
        <begin position="21"/>
        <end position="91"/>
    </location>
</feature>
<organism evidence="2 3">
    <name type="scientific">Litchfieldia salsa</name>
    <dbReference type="NCBI Taxonomy" id="930152"/>
    <lineage>
        <taxon>Bacteria</taxon>
        <taxon>Bacillati</taxon>
        <taxon>Bacillota</taxon>
        <taxon>Bacilli</taxon>
        <taxon>Bacillales</taxon>
        <taxon>Bacillaceae</taxon>
        <taxon>Litchfieldia</taxon>
    </lineage>
</organism>
<evidence type="ECO:0000256" key="1">
    <source>
        <dbReference type="SAM" id="SignalP"/>
    </source>
</evidence>
<dbReference type="InterPro" id="IPR047808">
    <property type="entry name" value="CueP-like"/>
</dbReference>
<accession>A0A1H0W5R9</accession>
<proteinExistence type="predicted"/>
<dbReference type="Proteomes" id="UP000199159">
    <property type="component" value="Unassembled WGS sequence"/>
</dbReference>
<protein>
    <submittedName>
        <fullName evidence="2">Uncharacterized protein</fullName>
    </submittedName>
</protein>
<dbReference type="OrthoDB" id="73040at2"/>
<keyword evidence="3" id="KW-1185">Reference proteome</keyword>
<dbReference type="STRING" id="930152.SAMN05216565_10954"/>
<evidence type="ECO:0000313" key="2">
    <source>
        <dbReference type="EMBL" id="SDP85646.1"/>
    </source>
</evidence>
<reference evidence="3" key="1">
    <citation type="submission" date="2016-10" db="EMBL/GenBank/DDBJ databases">
        <authorList>
            <person name="Varghese N."/>
            <person name="Submissions S."/>
        </authorList>
    </citation>
    <scope>NUCLEOTIDE SEQUENCE [LARGE SCALE GENOMIC DNA]</scope>
    <source>
        <strain evidence="3">IBRC-M10078</strain>
    </source>
</reference>